<protein>
    <recommendedName>
        <fullName evidence="4">SHSP domain-containing protein</fullName>
    </recommendedName>
</protein>
<dbReference type="PANTHER" id="PTHR46733">
    <property type="entry name" value="26.5 KDA HEAT SHOCK PROTEIN, MITOCHONDRIAL"/>
    <property type="match status" value="1"/>
</dbReference>
<dbReference type="InterPro" id="IPR008978">
    <property type="entry name" value="HSP20-like_chaperone"/>
</dbReference>
<reference evidence="5" key="2">
    <citation type="submission" date="2008-12" db="EMBL/GenBank/DDBJ databases">
        <title>Improved gene annotation of the rice (Oryza sativa) genomes.</title>
        <authorList>
            <person name="Wang J."/>
            <person name="Li R."/>
            <person name="Fan W."/>
            <person name="Huang Q."/>
            <person name="Zhang J."/>
            <person name="Zhou Y."/>
            <person name="Hu Y."/>
            <person name="Zi S."/>
            <person name="Li J."/>
            <person name="Ni P."/>
            <person name="Zheng H."/>
            <person name="Zhang Y."/>
            <person name="Zhao M."/>
            <person name="Hao Q."/>
            <person name="McDermott J."/>
            <person name="Samudrala R."/>
            <person name="Kristiansen K."/>
            <person name="Wong G.K.-S."/>
        </authorList>
    </citation>
    <scope>NUCLEOTIDE SEQUENCE</scope>
</reference>
<reference evidence="5" key="1">
    <citation type="journal article" date="2005" name="PLoS Biol.">
        <title>The genomes of Oryza sativa: a history of duplications.</title>
        <authorList>
            <person name="Yu J."/>
            <person name="Wang J."/>
            <person name="Lin W."/>
            <person name="Li S."/>
            <person name="Li H."/>
            <person name="Zhou J."/>
            <person name="Ni P."/>
            <person name="Dong W."/>
            <person name="Hu S."/>
            <person name="Zeng C."/>
            <person name="Zhang J."/>
            <person name="Zhang Y."/>
            <person name="Li R."/>
            <person name="Xu Z."/>
            <person name="Li S."/>
            <person name="Li X."/>
            <person name="Zheng H."/>
            <person name="Cong L."/>
            <person name="Lin L."/>
            <person name="Yin J."/>
            <person name="Geng J."/>
            <person name="Li G."/>
            <person name="Shi J."/>
            <person name="Liu J."/>
            <person name="Lv H."/>
            <person name="Li J."/>
            <person name="Wang J."/>
            <person name="Deng Y."/>
            <person name="Ran L."/>
            <person name="Shi X."/>
            <person name="Wang X."/>
            <person name="Wu Q."/>
            <person name="Li C."/>
            <person name="Ren X."/>
            <person name="Wang J."/>
            <person name="Wang X."/>
            <person name="Li D."/>
            <person name="Liu D."/>
            <person name="Zhang X."/>
            <person name="Ji Z."/>
            <person name="Zhao W."/>
            <person name="Sun Y."/>
            <person name="Zhang Z."/>
            <person name="Bao J."/>
            <person name="Han Y."/>
            <person name="Dong L."/>
            <person name="Ji J."/>
            <person name="Chen P."/>
            <person name="Wu S."/>
            <person name="Liu J."/>
            <person name="Xiao Y."/>
            <person name="Bu D."/>
            <person name="Tan J."/>
            <person name="Yang L."/>
            <person name="Ye C."/>
            <person name="Zhang J."/>
            <person name="Xu J."/>
            <person name="Zhou Y."/>
            <person name="Yu Y."/>
            <person name="Zhang B."/>
            <person name="Zhuang S."/>
            <person name="Wei H."/>
            <person name="Liu B."/>
            <person name="Lei M."/>
            <person name="Yu H."/>
            <person name="Li Y."/>
            <person name="Xu H."/>
            <person name="Wei S."/>
            <person name="He X."/>
            <person name="Fang L."/>
            <person name="Zhang Z."/>
            <person name="Zhang Y."/>
            <person name="Huang X."/>
            <person name="Su Z."/>
            <person name="Tong W."/>
            <person name="Li J."/>
            <person name="Tong Z."/>
            <person name="Li S."/>
            <person name="Ye J."/>
            <person name="Wang L."/>
            <person name="Fang L."/>
            <person name="Lei T."/>
            <person name="Chen C."/>
            <person name="Chen H."/>
            <person name="Xu Z."/>
            <person name="Li H."/>
            <person name="Huang H."/>
            <person name="Zhang F."/>
            <person name="Xu H."/>
            <person name="Li N."/>
            <person name="Zhao C."/>
            <person name="Li S."/>
            <person name="Dong L."/>
            <person name="Huang Y."/>
            <person name="Li L."/>
            <person name="Xi Y."/>
            <person name="Qi Q."/>
            <person name="Li W."/>
            <person name="Zhang B."/>
            <person name="Hu W."/>
            <person name="Zhang Y."/>
            <person name="Tian X."/>
            <person name="Jiao Y."/>
            <person name="Liang X."/>
            <person name="Jin J."/>
            <person name="Gao L."/>
            <person name="Zheng W."/>
            <person name="Hao B."/>
            <person name="Liu S."/>
            <person name="Wang W."/>
            <person name="Yuan L."/>
            <person name="Cao M."/>
            <person name="McDermott J."/>
            <person name="Samudrala R."/>
            <person name="Wang J."/>
            <person name="Wong G.K."/>
            <person name="Yang H."/>
        </authorList>
    </citation>
    <scope>NUCLEOTIDE SEQUENCE [LARGE SCALE GENOMIC DNA]</scope>
</reference>
<dbReference type="InterPro" id="IPR002068">
    <property type="entry name" value="A-crystallin/Hsp20_dom"/>
</dbReference>
<dbReference type="Pfam" id="PF00011">
    <property type="entry name" value="HSP20"/>
    <property type="match status" value="1"/>
</dbReference>
<feature type="domain" description="SHSP" evidence="4">
    <location>
        <begin position="299"/>
        <end position="417"/>
    </location>
</feature>
<accession>B9FK35</accession>
<evidence type="ECO:0000256" key="1">
    <source>
        <dbReference type="ARBA" id="ARBA00023016"/>
    </source>
</evidence>
<dbReference type="InterPro" id="IPR044587">
    <property type="entry name" value="HSP21-like"/>
</dbReference>
<dbReference type="InterPro" id="IPR026960">
    <property type="entry name" value="RVT-Znf"/>
</dbReference>
<dbReference type="PANTHER" id="PTHR46733:SF2">
    <property type="entry name" value="25.3 KDA HEAT SHOCK PROTEIN, CHLOROPLASTIC-LIKE"/>
    <property type="match status" value="1"/>
</dbReference>
<evidence type="ECO:0000256" key="3">
    <source>
        <dbReference type="RuleBase" id="RU003616"/>
    </source>
</evidence>
<evidence type="ECO:0000313" key="5">
    <source>
        <dbReference type="EMBL" id="EEE63125.1"/>
    </source>
</evidence>
<name>B9FK35_ORYSJ</name>
<dbReference type="Gene3D" id="2.60.40.790">
    <property type="match status" value="1"/>
</dbReference>
<dbReference type="GO" id="GO:0009408">
    <property type="term" value="P:response to heat"/>
    <property type="evidence" value="ECO:0007669"/>
    <property type="project" value="InterPro"/>
</dbReference>
<organism evidence="5">
    <name type="scientific">Oryza sativa subsp. japonica</name>
    <name type="common">Rice</name>
    <dbReference type="NCBI Taxonomy" id="39947"/>
    <lineage>
        <taxon>Eukaryota</taxon>
        <taxon>Viridiplantae</taxon>
        <taxon>Streptophyta</taxon>
        <taxon>Embryophyta</taxon>
        <taxon>Tracheophyta</taxon>
        <taxon>Spermatophyta</taxon>
        <taxon>Magnoliopsida</taxon>
        <taxon>Liliopsida</taxon>
        <taxon>Poales</taxon>
        <taxon>Poaceae</taxon>
        <taxon>BOP clade</taxon>
        <taxon>Oryzoideae</taxon>
        <taxon>Oryzeae</taxon>
        <taxon>Oryzinae</taxon>
        <taxon>Oryza</taxon>
        <taxon>Oryza sativa</taxon>
    </lineage>
</organism>
<gene>
    <name evidence="5" type="ORF">OsJ_17933</name>
</gene>
<dbReference type="Pfam" id="PF13966">
    <property type="entry name" value="zf-RVT"/>
    <property type="match status" value="1"/>
</dbReference>
<dbReference type="EMBL" id="CM000142">
    <property type="protein sequence ID" value="EEE63125.1"/>
    <property type="molecule type" value="Genomic_DNA"/>
</dbReference>
<comment type="similarity">
    <text evidence="2 3">Belongs to the small heat shock protein (HSP20) family.</text>
</comment>
<dbReference type="SUPFAM" id="SSF49764">
    <property type="entry name" value="HSP20-like chaperones"/>
    <property type="match status" value="1"/>
</dbReference>
<dbReference type="AlphaFoldDB" id="B9FK35"/>
<evidence type="ECO:0000256" key="2">
    <source>
        <dbReference type="PROSITE-ProRule" id="PRU00285"/>
    </source>
</evidence>
<sequence>MTLAAQFESLFSHSTDDLATVEQILSFGIYDILTPRLSSAAQNDLQELQTILQNFSLTNESDTRLNNRLGNLTTKTIYDLRSPPGFPSPNWKFIWDCRMPLKIKLFAWLLVRDRLSTKLNLLKKKIVQTATCDICSTTDETADHLSFNCPFAISFWQALHIQPIINETKYLSQLKAPATIPTRHFQSFFMLCFWVLWNHRHDVVFRGRPPSIASCLQRGISESSLWAETFTPDDRFVIDVWKGLWDSFPEARTLDQMMRTMERIMDGDADSDRMLVVPASAVTAAPAAARAVDNGAATAAYRRGRTPWEIKERAGAYLVRYDMPGMTREDVTVSVQDRKLVVVAEKAAKDGEAVEAADGEDEGEAWPAASFGRYRTRVELPENVEVERIAAEVRDGVLYLTIPKVASGGKVVNIQVH</sequence>
<dbReference type="PROSITE" id="PS01031">
    <property type="entry name" value="SHSP"/>
    <property type="match status" value="1"/>
</dbReference>
<proteinExistence type="inferred from homology"/>
<dbReference type="Proteomes" id="UP000007752">
    <property type="component" value="Chromosome 5"/>
</dbReference>
<dbReference type="CDD" id="cd06464">
    <property type="entry name" value="ACD_sHsps-like"/>
    <property type="match status" value="1"/>
</dbReference>
<evidence type="ECO:0000259" key="4">
    <source>
        <dbReference type="PROSITE" id="PS01031"/>
    </source>
</evidence>
<keyword evidence="1" id="KW-0346">Stress response</keyword>